<organism evidence="3 4">
    <name type="scientific">Chondromyces apiculatus DSM 436</name>
    <dbReference type="NCBI Taxonomy" id="1192034"/>
    <lineage>
        <taxon>Bacteria</taxon>
        <taxon>Pseudomonadati</taxon>
        <taxon>Myxococcota</taxon>
        <taxon>Polyangia</taxon>
        <taxon>Polyangiales</taxon>
        <taxon>Polyangiaceae</taxon>
        <taxon>Chondromyces</taxon>
    </lineage>
</organism>
<name>A0A017T0U5_9BACT</name>
<reference evidence="3 4" key="1">
    <citation type="submission" date="2013-05" db="EMBL/GenBank/DDBJ databases">
        <title>Genome assembly of Chondromyces apiculatus DSM 436.</title>
        <authorList>
            <person name="Sharma G."/>
            <person name="Khatri I."/>
            <person name="Kaur C."/>
            <person name="Mayilraj S."/>
            <person name="Subramanian S."/>
        </authorList>
    </citation>
    <scope>NUCLEOTIDE SEQUENCE [LARGE SCALE GENOMIC DNA]</scope>
    <source>
        <strain evidence="3 4">DSM 436</strain>
    </source>
</reference>
<dbReference type="AlphaFoldDB" id="A0A017T0U5"/>
<dbReference type="Proteomes" id="UP000019678">
    <property type="component" value="Unassembled WGS sequence"/>
</dbReference>
<proteinExistence type="predicted"/>
<accession>A0A017T0U5</accession>
<evidence type="ECO:0000256" key="1">
    <source>
        <dbReference type="SAM" id="Coils"/>
    </source>
</evidence>
<feature type="signal peptide" evidence="2">
    <location>
        <begin position="1"/>
        <end position="16"/>
    </location>
</feature>
<sequence length="511" mass="54640">MVRSALAAALVLAACAGPIGCGEEAVVGKDPAGSADAAEQARIESSRKKIDEASLATDEKRYADANKLLKEAEALNIESHRFEIQEAREKLDKREAKLWSNEVSEQLDGKQCAEAFASLSKEFEARKSEIFKAEVKKLVHTQAVACTSGKLDELATAGKFGEARSFLGSPSTKVVLGEAAWKKLSAETEGTATEAMAGQLAEDLQAKRWAAAADKVDAAVKRGDVTEAAGQNLMGRVRAAAAPELTAKAAQAVGSRSAAADLKDVDALIARLGWEVQASDLAGIAKDKAMPEDLGKKRAALATYVETQRLKLKPLKKAEKRWMHGLVPLAPAGSAEGASRRDLKQGTAVWVLGQTKDVALITEADPGGAAFNAALDLAAGWVPVRTLAKEDTAEWLPPNDQLKGLQVWGPLREKQAFLELGTVTEVKGEEVTVTRLADDVAVKTTRDKLRKGQLVKGMKVLTLCDQENQPATIFEHIQGMRVARVQCDSGLQKEQPLSSLRSRPDLLPASK</sequence>
<dbReference type="RefSeq" id="WP_044247472.1">
    <property type="nucleotide sequence ID" value="NZ_ASRX01000060.1"/>
</dbReference>
<feature type="chain" id="PRO_5001500074" evidence="2">
    <location>
        <begin position="17"/>
        <end position="511"/>
    </location>
</feature>
<dbReference type="OrthoDB" id="5494126at2"/>
<feature type="coiled-coil region" evidence="1">
    <location>
        <begin position="55"/>
        <end position="97"/>
    </location>
</feature>
<dbReference type="STRING" id="1192034.CAP_7097"/>
<comment type="caution">
    <text evidence="3">The sequence shown here is derived from an EMBL/GenBank/DDBJ whole genome shotgun (WGS) entry which is preliminary data.</text>
</comment>
<evidence type="ECO:0000256" key="2">
    <source>
        <dbReference type="SAM" id="SignalP"/>
    </source>
</evidence>
<gene>
    <name evidence="3" type="ORF">CAP_7097</name>
</gene>
<dbReference type="EMBL" id="ASRX01000060">
    <property type="protein sequence ID" value="EYF02475.1"/>
    <property type="molecule type" value="Genomic_DNA"/>
</dbReference>
<keyword evidence="2" id="KW-0732">Signal</keyword>
<keyword evidence="4" id="KW-1185">Reference proteome</keyword>
<evidence type="ECO:0000313" key="4">
    <source>
        <dbReference type="Proteomes" id="UP000019678"/>
    </source>
</evidence>
<dbReference type="PROSITE" id="PS51257">
    <property type="entry name" value="PROKAR_LIPOPROTEIN"/>
    <property type="match status" value="1"/>
</dbReference>
<keyword evidence="1" id="KW-0175">Coiled coil</keyword>
<evidence type="ECO:0000313" key="3">
    <source>
        <dbReference type="EMBL" id="EYF02475.1"/>
    </source>
</evidence>
<protein>
    <submittedName>
        <fullName evidence="3">Uncharacterized protein</fullName>
    </submittedName>
</protein>